<dbReference type="Proteomes" id="UP001062846">
    <property type="component" value="Chromosome 12"/>
</dbReference>
<name>A0ACC0LIN6_RHOML</name>
<keyword evidence="2" id="KW-1185">Reference proteome</keyword>
<dbReference type="EMBL" id="CM046399">
    <property type="protein sequence ID" value="KAI8528008.1"/>
    <property type="molecule type" value="Genomic_DNA"/>
</dbReference>
<sequence>MMDEILYNRLLSTPPENPESPISFTAALIACSSEASSNADDPDFIDQRGWLFPTDPIISTQLRNLWQQTLLGCFVDNRSFSEATIQSVVDTFWHTKGPVMVEKRSGVFCFHFEDQYDLECILSEQPWNVHGAVLVLQPWKPNTILPQLQFPSMDVWVQAHNIPIECFYSDLANLLGHAAGHLLQMDWSYDRTRSLDFFRFQVRIHTDEPLILGAFIELLEGDFHWISFRYEKTFRICYRCGKIGHTNSTCKSSLMEAFESLHQRYDQSSFSQSFPLSLANNKPMFTPSLRAFRNTDCNRTTRIWVLYEEEVQNMEMDQNLIFNVDVSDSHSTDDVFHTPDEGSSPMVEPIPHPTPVKEGDPPPAQGSSFFGNLVHSFLSPLSPSLVNPLTPLHVPVSTTSPLPVDESMGTDQTLTIEPIAPMSLHGVTSTVTPPILTSSSDPMIEEAQHSPIHPLIPHAISNPETKAKKTLLPFTNNANPSLSPISQPLTVPEPNLKHSSITEVFRCSAPDFNGDDAPVVLDSQSVSPGEASINLYLSNAIQQQSLVPKKRSSSSSDSGSSRGGKRSKLVLLNQREQPPGLQFNKNQRDKLDADTLSWHQ</sequence>
<protein>
    <submittedName>
        <fullName evidence="1">Uncharacterized protein</fullName>
    </submittedName>
</protein>
<gene>
    <name evidence="1" type="ORF">RHMOL_Rhmol12G0118200</name>
</gene>
<comment type="caution">
    <text evidence="1">The sequence shown here is derived from an EMBL/GenBank/DDBJ whole genome shotgun (WGS) entry which is preliminary data.</text>
</comment>
<reference evidence="1" key="1">
    <citation type="submission" date="2022-02" db="EMBL/GenBank/DDBJ databases">
        <title>Plant Genome Project.</title>
        <authorList>
            <person name="Zhang R.-G."/>
        </authorList>
    </citation>
    <scope>NUCLEOTIDE SEQUENCE</scope>
    <source>
        <strain evidence="1">AT1</strain>
    </source>
</reference>
<organism evidence="1 2">
    <name type="scientific">Rhododendron molle</name>
    <name type="common">Chinese azalea</name>
    <name type="synonym">Azalea mollis</name>
    <dbReference type="NCBI Taxonomy" id="49168"/>
    <lineage>
        <taxon>Eukaryota</taxon>
        <taxon>Viridiplantae</taxon>
        <taxon>Streptophyta</taxon>
        <taxon>Embryophyta</taxon>
        <taxon>Tracheophyta</taxon>
        <taxon>Spermatophyta</taxon>
        <taxon>Magnoliopsida</taxon>
        <taxon>eudicotyledons</taxon>
        <taxon>Gunneridae</taxon>
        <taxon>Pentapetalae</taxon>
        <taxon>asterids</taxon>
        <taxon>Ericales</taxon>
        <taxon>Ericaceae</taxon>
        <taxon>Ericoideae</taxon>
        <taxon>Rhodoreae</taxon>
        <taxon>Rhododendron</taxon>
    </lineage>
</organism>
<accession>A0ACC0LIN6</accession>
<evidence type="ECO:0000313" key="1">
    <source>
        <dbReference type="EMBL" id="KAI8528008.1"/>
    </source>
</evidence>
<evidence type="ECO:0000313" key="2">
    <source>
        <dbReference type="Proteomes" id="UP001062846"/>
    </source>
</evidence>
<proteinExistence type="predicted"/>